<feature type="domain" description="Thioesterase TesA-like" evidence="4">
    <location>
        <begin position="26"/>
        <end position="249"/>
    </location>
</feature>
<proteinExistence type="inferred from homology"/>
<gene>
    <name evidence="5" type="ORF">NQU54_04490</name>
</gene>
<feature type="region of interest" description="Disordered" evidence="3">
    <location>
        <begin position="250"/>
        <end position="284"/>
    </location>
</feature>
<evidence type="ECO:0000256" key="1">
    <source>
        <dbReference type="ARBA" id="ARBA00007169"/>
    </source>
</evidence>
<dbReference type="InterPro" id="IPR020802">
    <property type="entry name" value="TesA-like"/>
</dbReference>
<keyword evidence="2 5" id="KW-0378">Hydrolase</keyword>
<organism evidence="5 6">
    <name type="scientific">Streptomyces malaysiensis subsp. samsunensis</name>
    <dbReference type="NCBI Taxonomy" id="459658"/>
    <lineage>
        <taxon>Bacteria</taxon>
        <taxon>Bacillati</taxon>
        <taxon>Actinomycetota</taxon>
        <taxon>Actinomycetes</taxon>
        <taxon>Kitasatosporales</taxon>
        <taxon>Streptomycetaceae</taxon>
        <taxon>Streptomyces</taxon>
        <taxon>Streptomyces violaceusniger group</taxon>
    </lineage>
</organism>
<dbReference type="EMBL" id="JANIIC010000004">
    <property type="protein sequence ID" value="MCQ8828355.1"/>
    <property type="molecule type" value="Genomic_DNA"/>
</dbReference>
<evidence type="ECO:0000256" key="2">
    <source>
        <dbReference type="ARBA" id="ARBA00022801"/>
    </source>
</evidence>
<evidence type="ECO:0000313" key="6">
    <source>
        <dbReference type="Proteomes" id="UP001142400"/>
    </source>
</evidence>
<dbReference type="InterPro" id="IPR012223">
    <property type="entry name" value="TEII"/>
</dbReference>
<accession>A0A9X2LS90</accession>
<dbReference type="InterPro" id="IPR029058">
    <property type="entry name" value="AB_hydrolase_fold"/>
</dbReference>
<dbReference type="InterPro" id="IPR001031">
    <property type="entry name" value="Thioesterase"/>
</dbReference>
<comment type="caution">
    <text evidence="5">The sequence shown here is derived from an EMBL/GenBank/DDBJ whole genome shotgun (WGS) entry which is preliminary data.</text>
</comment>
<dbReference type="GO" id="GO:0008610">
    <property type="term" value="P:lipid biosynthetic process"/>
    <property type="evidence" value="ECO:0007669"/>
    <property type="project" value="TreeGrafter"/>
</dbReference>
<feature type="compositionally biased region" description="Gly residues" evidence="3">
    <location>
        <begin position="260"/>
        <end position="269"/>
    </location>
</feature>
<dbReference type="Gene3D" id="3.40.50.1820">
    <property type="entry name" value="alpha/beta hydrolase"/>
    <property type="match status" value="1"/>
</dbReference>
<dbReference type="Proteomes" id="UP001142400">
    <property type="component" value="Unassembled WGS sequence"/>
</dbReference>
<dbReference type="PANTHER" id="PTHR11487:SF0">
    <property type="entry name" value="S-ACYL FATTY ACID SYNTHASE THIOESTERASE, MEDIUM CHAIN"/>
    <property type="match status" value="1"/>
</dbReference>
<evidence type="ECO:0000256" key="3">
    <source>
        <dbReference type="SAM" id="MobiDB-lite"/>
    </source>
</evidence>
<dbReference type="PANTHER" id="PTHR11487">
    <property type="entry name" value="THIOESTERASE"/>
    <property type="match status" value="1"/>
</dbReference>
<dbReference type="AlphaFoldDB" id="A0A9X2LS90"/>
<dbReference type="SMART" id="SM00824">
    <property type="entry name" value="PKS_TE"/>
    <property type="match status" value="1"/>
</dbReference>
<keyword evidence="6" id="KW-1185">Reference proteome</keyword>
<reference evidence="5" key="1">
    <citation type="submission" date="2022-06" db="EMBL/GenBank/DDBJ databases">
        <title>WGS of actinobacteria.</title>
        <authorList>
            <person name="Thawai C."/>
        </authorList>
    </citation>
    <scope>NUCLEOTIDE SEQUENCE</scope>
    <source>
        <strain evidence="5">DSM 42010</strain>
    </source>
</reference>
<sequence length="284" mass="30282">MAPPVTPASPWFRRFHPRPDAEVALVCLPHAGGSASSYFSLSWRLSASADVLAVQYPGRQDRLHEPCLDSVRDLARGVAADLERLVAGRPFALFGHSMGAAVAFELALLRRREGARAPHTLFLSGRGAPACGTDRGIRFLDDDGLIAEVRRLAGTDALVLDDPDLVELALPSLRADYTAAETYDAGPGAVVHCDIVALTGDGDDHVGIADAEDWRDHTTGAFDLRVFSGGHFFLGEHEPRIADIVGTALRAAERPRPGTRGPGARGPGARGKEDDRARSIRDAG</sequence>
<name>A0A9X2LS90_STRMQ</name>
<comment type="similarity">
    <text evidence="1">Belongs to the thioesterase family.</text>
</comment>
<dbReference type="GO" id="GO:0016787">
    <property type="term" value="F:hydrolase activity"/>
    <property type="evidence" value="ECO:0007669"/>
    <property type="project" value="UniProtKB-KW"/>
</dbReference>
<dbReference type="Pfam" id="PF00975">
    <property type="entry name" value="Thioesterase"/>
    <property type="match status" value="1"/>
</dbReference>
<evidence type="ECO:0000313" key="5">
    <source>
        <dbReference type="EMBL" id="MCQ8828355.1"/>
    </source>
</evidence>
<dbReference type="RefSeq" id="WP_257629864.1">
    <property type="nucleotide sequence ID" value="NZ_JANIIC010000004.1"/>
</dbReference>
<dbReference type="SUPFAM" id="SSF53474">
    <property type="entry name" value="alpha/beta-Hydrolases"/>
    <property type="match status" value="1"/>
</dbReference>
<evidence type="ECO:0000259" key="4">
    <source>
        <dbReference type="SMART" id="SM00824"/>
    </source>
</evidence>
<protein>
    <submittedName>
        <fullName evidence="5">Alpha/beta fold hydrolase</fullName>
    </submittedName>
</protein>
<feature type="compositionally biased region" description="Basic and acidic residues" evidence="3">
    <location>
        <begin position="270"/>
        <end position="284"/>
    </location>
</feature>